<evidence type="ECO:0000313" key="2">
    <source>
        <dbReference type="Proteomes" id="UP000078542"/>
    </source>
</evidence>
<dbReference type="EMBL" id="KQ978344">
    <property type="protein sequence ID" value="KYM94904.1"/>
    <property type="molecule type" value="Genomic_DNA"/>
</dbReference>
<gene>
    <name evidence="1" type="ORF">ALC62_14499</name>
</gene>
<dbReference type="AlphaFoldDB" id="A0A195C205"/>
<sequence length="53" mass="5889">ADFITITGCGNSRTRLHCQPLPSPPPLPPPPPRELMTKVMFQVARKIPKILAR</sequence>
<proteinExistence type="predicted"/>
<keyword evidence="2" id="KW-1185">Reference proteome</keyword>
<feature type="non-terminal residue" evidence="1">
    <location>
        <position position="1"/>
    </location>
</feature>
<protein>
    <submittedName>
        <fullName evidence="1">Uncharacterized protein</fullName>
    </submittedName>
</protein>
<name>A0A195C205_9HYME</name>
<dbReference type="Proteomes" id="UP000078542">
    <property type="component" value="Unassembled WGS sequence"/>
</dbReference>
<accession>A0A195C205</accession>
<reference evidence="1 2" key="1">
    <citation type="submission" date="2016-03" db="EMBL/GenBank/DDBJ databases">
        <title>Cyphomyrmex costatus WGS genome.</title>
        <authorList>
            <person name="Nygaard S."/>
            <person name="Hu H."/>
            <person name="Boomsma J."/>
            <person name="Zhang G."/>
        </authorList>
    </citation>
    <scope>NUCLEOTIDE SEQUENCE [LARGE SCALE GENOMIC DNA]</scope>
    <source>
        <strain evidence="1">MS0001</strain>
        <tissue evidence="1">Whole body</tissue>
    </source>
</reference>
<organism evidence="1 2">
    <name type="scientific">Cyphomyrmex costatus</name>
    <dbReference type="NCBI Taxonomy" id="456900"/>
    <lineage>
        <taxon>Eukaryota</taxon>
        <taxon>Metazoa</taxon>
        <taxon>Ecdysozoa</taxon>
        <taxon>Arthropoda</taxon>
        <taxon>Hexapoda</taxon>
        <taxon>Insecta</taxon>
        <taxon>Pterygota</taxon>
        <taxon>Neoptera</taxon>
        <taxon>Endopterygota</taxon>
        <taxon>Hymenoptera</taxon>
        <taxon>Apocrita</taxon>
        <taxon>Aculeata</taxon>
        <taxon>Formicoidea</taxon>
        <taxon>Formicidae</taxon>
        <taxon>Myrmicinae</taxon>
        <taxon>Cyphomyrmex</taxon>
    </lineage>
</organism>
<evidence type="ECO:0000313" key="1">
    <source>
        <dbReference type="EMBL" id="KYM94904.1"/>
    </source>
</evidence>